<dbReference type="EMBL" id="CP139639">
    <property type="protein sequence ID" value="WRI22582.1"/>
    <property type="molecule type" value="Genomic_DNA"/>
</dbReference>
<gene>
    <name evidence="1" type="ORF">SPL95_18405</name>
</gene>
<name>A0ABZ0ZZN4_9PSED</name>
<evidence type="ECO:0000313" key="2">
    <source>
        <dbReference type="Proteomes" id="UP001322392"/>
    </source>
</evidence>
<evidence type="ECO:0000313" key="1">
    <source>
        <dbReference type="EMBL" id="WRI22582.1"/>
    </source>
</evidence>
<keyword evidence="2" id="KW-1185">Reference proteome</keyword>
<sequence>MDVSITFTCGCGGFIDEIIYTDEPEILISGNDEVFEAWNTIVCTECGKDYDAQILSNAYETKLDLPHVLDLHWEILTKTELDEIASELDETHQLEKYRKVSTDIITLLRHQYPEDVKTTLYSMLFAQVVTAVETYLSSSFVSTVMGSEELIRKLVETDPEIAKRQFSLKEIFTQWEGLKLLVAKYLKDLIFHDIKKIKPMYKSVLDLDFGEVPWLFKAILVRHDCVHRSGFDKEGNQHIISSDEIIELVKQCTRLVANIEGALTERK</sequence>
<proteinExistence type="predicted"/>
<dbReference type="RefSeq" id="WP_323986367.1">
    <property type="nucleotide sequence ID" value="NZ_CP139639.1"/>
</dbReference>
<evidence type="ECO:0008006" key="3">
    <source>
        <dbReference type="Google" id="ProtNLM"/>
    </source>
</evidence>
<accession>A0ABZ0ZZN4</accession>
<organism evidence="1 2">
    <name type="scientific">Pseudomonas canadensis</name>
    <dbReference type="NCBI Taxonomy" id="915099"/>
    <lineage>
        <taxon>Bacteria</taxon>
        <taxon>Pseudomonadati</taxon>
        <taxon>Pseudomonadota</taxon>
        <taxon>Gammaproteobacteria</taxon>
        <taxon>Pseudomonadales</taxon>
        <taxon>Pseudomonadaceae</taxon>
        <taxon>Pseudomonas</taxon>
    </lineage>
</organism>
<protein>
    <recommendedName>
        <fullName evidence="3">RiboL-PSP-HEPN domain-containing protein</fullName>
    </recommendedName>
</protein>
<dbReference type="Proteomes" id="UP001322392">
    <property type="component" value="Chromosome"/>
</dbReference>
<reference evidence="1 2" key="1">
    <citation type="submission" date="2023-12" db="EMBL/GenBank/DDBJ databases">
        <title>First complete genome sequence of Pseudomonas canadensis strain Pcan-CK-23 isolated from homogenized tissues of Zophobas morio larvae.</title>
        <authorList>
            <person name="Kundlacz C."/>
            <person name="Aldeia C."/>
            <person name="Eddoubaji Y."/>
            <person name="Campos-Madueno E.I."/>
            <person name="Endimiani A."/>
        </authorList>
    </citation>
    <scope>NUCLEOTIDE SEQUENCE [LARGE SCALE GENOMIC DNA]</scope>
    <source>
        <strain evidence="1 2">Pcan-CK-23</strain>
    </source>
</reference>